<dbReference type="GO" id="GO:0046653">
    <property type="term" value="P:tetrahydrofolate metabolic process"/>
    <property type="evidence" value="ECO:0007669"/>
    <property type="project" value="TreeGrafter"/>
</dbReference>
<dbReference type="GO" id="GO:0031419">
    <property type="term" value="F:cobalamin binding"/>
    <property type="evidence" value="ECO:0007669"/>
    <property type="project" value="InterPro"/>
</dbReference>
<comment type="similarity">
    <text evidence="1">Belongs to the methylamine corrinoid protein family.</text>
</comment>
<evidence type="ECO:0000259" key="5">
    <source>
        <dbReference type="PROSITE" id="PS51337"/>
    </source>
</evidence>
<dbReference type="FunFam" id="3.40.50.280:FF:000003">
    <property type="entry name" value="Dimethylamine methyltransferase corrinoid protein"/>
    <property type="match status" value="1"/>
</dbReference>
<sequence>MSDNWDNEIIEAMMSLDEDSLINKVESALSGGISPLEILRKAITKGMQIVGEKYESGEFFLMHLMAIGEAVKNVMDKLLLPALQREGVKESGSEGTVVIGTVEGDIHDIGKNIVASMLLTAGFEVIDLGKDVNCDVFIQKAIEKKADIIAASALLSTTMIGQKKLIEELKKRNIRDRFKILIGGAPTSPAWAEEIGADGYAKDAVEAVKVAKHLLKKARDIEKKV</sequence>
<dbReference type="GO" id="GO:0050667">
    <property type="term" value="P:homocysteine metabolic process"/>
    <property type="evidence" value="ECO:0007669"/>
    <property type="project" value="TreeGrafter"/>
</dbReference>
<dbReference type="GO" id="GO:0005829">
    <property type="term" value="C:cytosol"/>
    <property type="evidence" value="ECO:0007669"/>
    <property type="project" value="TreeGrafter"/>
</dbReference>
<dbReference type="InterPro" id="IPR036594">
    <property type="entry name" value="Meth_synthase_dom"/>
</dbReference>
<keyword evidence="3" id="KW-0170">Cobalt</keyword>
<protein>
    <submittedName>
        <fullName evidence="6">Corrinoid protein</fullName>
    </submittedName>
</protein>
<dbReference type="Gene3D" id="1.10.1240.10">
    <property type="entry name" value="Methionine synthase domain"/>
    <property type="match status" value="1"/>
</dbReference>
<evidence type="ECO:0000259" key="4">
    <source>
        <dbReference type="PROSITE" id="PS51332"/>
    </source>
</evidence>
<dbReference type="InterPro" id="IPR003759">
    <property type="entry name" value="Cbl-bd_cap"/>
</dbReference>
<organism evidence="6 7">
    <name type="scientific">Odinarchaeota yellowstonii (strain LCB_4)</name>
    <dbReference type="NCBI Taxonomy" id="1841599"/>
    <lineage>
        <taxon>Archaea</taxon>
        <taxon>Promethearchaeati</taxon>
        <taxon>Candidatus Odinarchaeota</taxon>
        <taxon>Candidatus Odinarchaeia</taxon>
        <taxon>Candidatus Odinarchaeales</taxon>
        <taxon>Candidatus Odinarchaeaceae</taxon>
        <taxon>Candidatus Odinarchaeum</taxon>
    </lineage>
</organism>
<dbReference type="EMBL" id="CP091871">
    <property type="protein sequence ID" value="WEU40698.1"/>
    <property type="molecule type" value="Genomic_DNA"/>
</dbReference>
<reference evidence="6" key="1">
    <citation type="journal article" date="2017" name="Nature">
        <title>Asgard archaea illuminate the origin of eukaryotic cellular complexity.</title>
        <authorList>
            <person name="Zaremba-Niedzwiedzka K."/>
            <person name="Caceres E.F."/>
            <person name="Saw J.H."/>
            <person name="Backstrom D."/>
            <person name="Juzokaite L."/>
            <person name="Vancaester E."/>
            <person name="Seitz K.W."/>
            <person name="Anantharaman K."/>
            <person name="Starnawski P."/>
            <person name="Kjeldsen K.U."/>
            <person name="Scott M.B."/>
            <person name="Nunoura T."/>
            <person name="Banfield J.F."/>
            <person name="Schramm A."/>
            <person name="Baker B.J."/>
            <person name="Spang A."/>
            <person name="Ettema T.J.G."/>
        </authorList>
    </citation>
    <scope>NUCLEOTIDE SEQUENCE</scope>
    <source>
        <strain evidence="6">LCB_4</strain>
    </source>
</reference>
<dbReference type="SMART" id="SM01018">
    <property type="entry name" value="B12-binding_2"/>
    <property type="match status" value="1"/>
</dbReference>
<keyword evidence="2" id="KW-0479">Metal-binding</keyword>
<evidence type="ECO:0000256" key="2">
    <source>
        <dbReference type="ARBA" id="ARBA00022723"/>
    </source>
</evidence>
<evidence type="ECO:0000256" key="1">
    <source>
        <dbReference type="ARBA" id="ARBA00010854"/>
    </source>
</evidence>
<dbReference type="SUPFAM" id="SSF52242">
    <property type="entry name" value="Cobalamin (vitamin B12)-binding domain"/>
    <property type="match status" value="1"/>
</dbReference>
<dbReference type="Pfam" id="PF02310">
    <property type="entry name" value="B12-binding"/>
    <property type="match status" value="1"/>
</dbReference>
<dbReference type="PROSITE" id="PS51332">
    <property type="entry name" value="B12_BINDING"/>
    <property type="match status" value="1"/>
</dbReference>
<dbReference type="InterPro" id="IPR006158">
    <property type="entry name" value="Cobalamin-bd"/>
</dbReference>
<reference evidence="6" key="2">
    <citation type="journal article" date="2022" name="Nat. Microbiol.">
        <title>A closed Candidatus Odinarchaeum chromosome exposes Asgard archaeal viruses.</title>
        <authorList>
            <person name="Tamarit D."/>
            <person name="Caceres E.F."/>
            <person name="Krupovic M."/>
            <person name="Nijland R."/>
            <person name="Eme L."/>
            <person name="Robinson N.P."/>
            <person name="Ettema T.J.G."/>
        </authorList>
    </citation>
    <scope>NUCLEOTIDE SEQUENCE</scope>
    <source>
        <strain evidence="6">LCB_4</strain>
    </source>
</reference>
<feature type="domain" description="B12-binding N-terminal" evidence="5">
    <location>
        <begin position="1"/>
        <end position="90"/>
    </location>
</feature>
<evidence type="ECO:0000313" key="7">
    <source>
        <dbReference type="Proteomes" id="UP000186851"/>
    </source>
</evidence>
<dbReference type="PANTHER" id="PTHR45833:SF1">
    <property type="entry name" value="METHIONINE SYNTHASE"/>
    <property type="match status" value="1"/>
</dbReference>
<proteinExistence type="inferred from homology"/>
<dbReference type="PANTHER" id="PTHR45833">
    <property type="entry name" value="METHIONINE SYNTHASE"/>
    <property type="match status" value="1"/>
</dbReference>
<dbReference type="PROSITE" id="PS51337">
    <property type="entry name" value="B12_BINDING_NTER"/>
    <property type="match status" value="1"/>
</dbReference>
<dbReference type="GO" id="GO:0008705">
    <property type="term" value="F:methionine synthase activity"/>
    <property type="evidence" value="ECO:0007669"/>
    <property type="project" value="TreeGrafter"/>
</dbReference>
<dbReference type="Gene3D" id="3.40.50.280">
    <property type="entry name" value="Cobalamin-binding domain"/>
    <property type="match status" value="1"/>
</dbReference>
<evidence type="ECO:0000256" key="3">
    <source>
        <dbReference type="ARBA" id="ARBA00023285"/>
    </source>
</evidence>
<dbReference type="Pfam" id="PF02607">
    <property type="entry name" value="B12-binding_2"/>
    <property type="match status" value="1"/>
</dbReference>
<dbReference type="KEGG" id="oyw:OdinLCB4_001860"/>
<evidence type="ECO:0000313" key="6">
    <source>
        <dbReference type="EMBL" id="WEU40698.1"/>
    </source>
</evidence>
<name>A0AAF0D316_ODILC</name>
<dbReference type="GO" id="GO:0046872">
    <property type="term" value="F:metal ion binding"/>
    <property type="evidence" value="ECO:0007669"/>
    <property type="project" value="UniProtKB-KW"/>
</dbReference>
<dbReference type="InterPro" id="IPR050554">
    <property type="entry name" value="Met_Synthase/Corrinoid"/>
</dbReference>
<dbReference type="Proteomes" id="UP000186851">
    <property type="component" value="Chromosome"/>
</dbReference>
<dbReference type="CDD" id="cd02070">
    <property type="entry name" value="corrinoid_protein_B12-BD"/>
    <property type="match status" value="1"/>
</dbReference>
<gene>
    <name evidence="6" type="ORF">OdinLCB4_001860</name>
</gene>
<feature type="domain" description="B12-binding" evidence="4">
    <location>
        <begin position="94"/>
        <end position="225"/>
    </location>
</feature>
<dbReference type="InterPro" id="IPR036724">
    <property type="entry name" value="Cobalamin-bd_sf"/>
</dbReference>
<dbReference type="SUPFAM" id="SSF47644">
    <property type="entry name" value="Methionine synthase domain"/>
    <property type="match status" value="1"/>
</dbReference>
<dbReference type="AlphaFoldDB" id="A0AAF0D316"/>
<accession>A0AAF0D316</accession>